<sequence>MANSFKTEKKIKHILQIYICECTRYKIYYISLKGHAEERISIQFFIWSTPIPFLTCLYKMTSSLREENQHTLKCRGSKHVSPPPCLMVLLLSLYAPQNWRKFNFN</sequence>
<evidence type="ECO:0000313" key="1">
    <source>
        <dbReference type="EMBL" id="JAI01575.1"/>
    </source>
</evidence>
<dbReference type="AlphaFoldDB" id="A0A0E9XFZ0"/>
<organism evidence="1">
    <name type="scientific">Anguilla anguilla</name>
    <name type="common">European freshwater eel</name>
    <name type="synonym">Muraena anguilla</name>
    <dbReference type="NCBI Taxonomy" id="7936"/>
    <lineage>
        <taxon>Eukaryota</taxon>
        <taxon>Metazoa</taxon>
        <taxon>Chordata</taxon>
        <taxon>Craniata</taxon>
        <taxon>Vertebrata</taxon>
        <taxon>Euteleostomi</taxon>
        <taxon>Actinopterygii</taxon>
        <taxon>Neopterygii</taxon>
        <taxon>Teleostei</taxon>
        <taxon>Anguilliformes</taxon>
        <taxon>Anguillidae</taxon>
        <taxon>Anguilla</taxon>
    </lineage>
</organism>
<name>A0A0E9XFZ0_ANGAN</name>
<dbReference type="EMBL" id="GBXM01007003">
    <property type="protein sequence ID" value="JAI01575.1"/>
    <property type="molecule type" value="Transcribed_RNA"/>
</dbReference>
<reference evidence="1" key="2">
    <citation type="journal article" date="2015" name="Fish Shellfish Immunol.">
        <title>Early steps in the European eel (Anguilla anguilla)-Vibrio vulnificus interaction in the gills: Role of the RtxA13 toxin.</title>
        <authorList>
            <person name="Callol A."/>
            <person name="Pajuelo D."/>
            <person name="Ebbesson L."/>
            <person name="Teles M."/>
            <person name="MacKenzie S."/>
            <person name="Amaro C."/>
        </authorList>
    </citation>
    <scope>NUCLEOTIDE SEQUENCE</scope>
</reference>
<proteinExistence type="predicted"/>
<accession>A0A0E9XFZ0</accession>
<protein>
    <submittedName>
        <fullName evidence="1">Uncharacterized protein</fullName>
    </submittedName>
</protein>
<reference evidence="1" key="1">
    <citation type="submission" date="2014-11" db="EMBL/GenBank/DDBJ databases">
        <authorList>
            <person name="Amaro Gonzalez C."/>
        </authorList>
    </citation>
    <scope>NUCLEOTIDE SEQUENCE</scope>
</reference>